<dbReference type="AlphaFoldDB" id="A0A0D0PZ39"/>
<dbReference type="Proteomes" id="UP000035100">
    <property type="component" value="Unassembled WGS sequence"/>
</dbReference>
<dbReference type="RefSeq" id="WP_018303163.1">
    <property type="nucleotide sequence ID" value="NZ_KB902291.1"/>
</dbReference>
<reference evidence="2 3" key="1">
    <citation type="submission" date="2013-01" db="EMBL/GenBank/DDBJ databases">
        <authorList>
            <person name="Fiebig A."/>
            <person name="Goeker M."/>
            <person name="Klenk H.-P.P."/>
        </authorList>
    </citation>
    <scope>NUCLEOTIDE SEQUENCE [LARGE SCALE GENOMIC DNA]</scope>
    <source>
        <strain evidence="2 3">DSM 24838</strain>
    </source>
</reference>
<keyword evidence="1" id="KW-1133">Transmembrane helix</keyword>
<accession>A0A0D0PZ39</accession>
<keyword evidence="3" id="KW-1185">Reference proteome</keyword>
<evidence type="ECO:0000256" key="1">
    <source>
        <dbReference type="SAM" id="Phobius"/>
    </source>
</evidence>
<feature type="transmembrane region" description="Helical" evidence="1">
    <location>
        <begin position="21"/>
        <end position="38"/>
    </location>
</feature>
<evidence type="ECO:0000313" key="3">
    <source>
        <dbReference type="Proteomes" id="UP000035100"/>
    </source>
</evidence>
<protein>
    <submittedName>
        <fullName evidence="2">Wenxma_20, whole genome shotgun sequence</fullName>
    </submittedName>
</protein>
<comment type="caution">
    <text evidence="2">The sequence shown here is derived from an EMBL/GenBank/DDBJ whole genome shotgun (WGS) entry which is preliminary data.</text>
</comment>
<gene>
    <name evidence="2" type="ORF">Wenmar_03773</name>
</gene>
<proteinExistence type="predicted"/>
<dbReference type="eggNOG" id="ENOG5033BNM">
    <property type="taxonomic scope" value="Bacteria"/>
</dbReference>
<dbReference type="EMBL" id="AONG01000021">
    <property type="protein sequence ID" value="KIQ67644.1"/>
    <property type="molecule type" value="Genomic_DNA"/>
</dbReference>
<organism evidence="2 3">
    <name type="scientific">Wenxinia marina DSM 24838</name>
    <dbReference type="NCBI Taxonomy" id="1123501"/>
    <lineage>
        <taxon>Bacteria</taxon>
        <taxon>Pseudomonadati</taxon>
        <taxon>Pseudomonadota</taxon>
        <taxon>Alphaproteobacteria</taxon>
        <taxon>Rhodobacterales</taxon>
        <taxon>Roseobacteraceae</taxon>
        <taxon>Wenxinia</taxon>
    </lineage>
</organism>
<evidence type="ECO:0000313" key="2">
    <source>
        <dbReference type="EMBL" id="KIQ67644.1"/>
    </source>
</evidence>
<name>A0A0D0PZ39_9RHOB</name>
<keyword evidence="1" id="KW-0472">Membrane</keyword>
<sequence length="59" mass="6852">MNPLWLLRMARWARHPPPLSRILLVLAVVGVCVLLWAVEQVWGWPDWLTPERAGGRIVR</sequence>
<keyword evidence="1" id="KW-0812">Transmembrane</keyword>